<evidence type="ECO:0000313" key="9">
    <source>
        <dbReference type="EMBL" id="CCG09730.1"/>
    </source>
</evidence>
<comment type="pathway">
    <text evidence="4">Amino-acid biosynthesis; L-proline biosynthesis; L-proline from L-glutamate 5-semialdehyde: step 1/1.</text>
</comment>
<dbReference type="KEGG" id="rpm:RSPPHO_03104"/>
<keyword evidence="3 4" id="KW-0560">Oxidoreductase</keyword>
<dbReference type="SUPFAM" id="SSF51735">
    <property type="entry name" value="NAD(P)-binding Rossmann-fold domains"/>
    <property type="match status" value="1"/>
</dbReference>
<dbReference type="Gene3D" id="3.40.50.720">
    <property type="entry name" value="NAD(P)-binding Rossmann-like Domain"/>
    <property type="match status" value="1"/>
</dbReference>
<keyword evidence="10" id="KW-1185">Reference proteome</keyword>
<evidence type="ECO:0000256" key="1">
    <source>
        <dbReference type="ARBA" id="ARBA00005525"/>
    </source>
</evidence>
<dbReference type="UniPathway" id="UPA00098">
    <property type="reaction ID" value="UER00361"/>
</dbReference>
<dbReference type="Proteomes" id="UP000033220">
    <property type="component" value="Chromosome DSM 122"/>
</dbReference>
<dbReference type="EC" id="1.5.1.2" evidence="4 5"/>
<dbReference type="InterPro" id="IPR029036">
    <property type="entry name" value="P5CR_dimer"/>
</dbReference>
<dbReference type="STRING" id="1150469.RSPPHO_03104"/>
<evidence type="ECO:0000313" key="10">
    <source>
        <dbReference type="Proteomes" id="UP000033220"/>
    </source>
</evidence>
<dbReference type="InterPro" id="IPR028939">
    <property type="entry name" value="P5C_Rdtase_cat_N"/>
</dbReference>
<dbReference type="HAMAP" id="MF_01925">
    <property type="entry name" value="P5C_reductase"/>
    <property type="match status" value="1"/>
</dbReference>
<keyword evidence="2 4" id="KW-0521">NADP</keyword>
<keyword evidence="4" id="KW-0028">Amino-acid biosynthesis</keyword>
<dbReference type="Pfam" id="PF03807">
    <property type="entry name" value="F420_oxidored"/>
    <property type="match status" value="1"/>
</dbReference>
<dbReference type="Gene3D" id="1.10.3730.10">
    <property type="entry name" value="ProC C-terminal domain-like"/>
    <property type="match status" value="1"/>
</dbReference>
<reference evidence="9 10" key="1">
    <citation type="submission" date="2012-02" db="EMBL/GenBank/DDBJ databases">
        <title>Shotgun genome sequence of Phaeospirillum photometricum DSM 122.</title>
        <authorList>
            <person name="Duquesne K."/>
            <person name="Sturgis J."/>
        </authorList>
    </citation>
    <scope>NUCLEOTIDE SEQUENCE [LARGE SCALE GENOMIC DNA]</scope>
    <source>
        <strain evidence="10">DSM122</strain>
    </source>
</reference>
<dbReference type="PATRIC" id="fig|1150469.3.peg.3500"/>
<dbReference type="GO" id="GO:0005737">
    <property type="term" value="C:cytoplasm"/>
    <property type="evidence" value="ECO:0007669"/>
    <property type="project" value="UniProtKB-SubCell"/>
</dbReference>
<evidence type="ECO:0000259" key="7">
    <source>
        <dbReference type="Pfam" id="PF03807"/>
    </source>
</evidence>
<dbReference type="NCBIfam" id="TIGR00112">
    <property type="entry name" value="proC"/>
    <property type="match status" value="1"/>
</dbReference>
<accession>H6SR08</accession>
<dbReference type="HOGENOM" id="CLU_042344_0_2_5"/>
<dbReference type="InterPro" id="IPR008927">
    <property type="entry name" value="6-PGluconate_DH-like_C_sf"/>
</dbReference>
<dbReference type="InterPro" id="IPR000304">
    <property type="entry name" value="Pyrroline-COOH_reductase"/>
</dbReference>
<evidence type="ECO:0000256" key="5">
    <source>
        <dbReference type="NCBIfam" id="TIGR00112"/>
    </source>
</evidence>
<evidence type="ECO:0000256" key="2">
    <source>
        <dbReference type="ARBA" id="ARBA00022857"/>
    </source>
</evidence>
<dbReference type="PANTHER" id="PTHR11645">
    <property type="entry name" value="PYRROLINE-5-CARBOXYLATE REDUCTASE"/>
    <property type="match status" value="1"/>
</dbReference>
<dbReference type="eggNOG" id="COG0345">
    <property type="taxonomic scope" value="Bacteria"/>
</dbReference>
<name>H6SR08_PARPM</name>
<dbReference type="PANTHER" id="PTHR11645:SF0">
    <property type="entry name" value="PYRROLINE-5-CARBOXYLATE REDUCTASE 3"/>
    <property type="match status" value="1"/>
</dbReference>
<keyword evidence="4" id="KW-0963">Cytoplasm</keyword>
<feature type="domain" description="Pyrroline-5-carboxylate reductase catalytic N-terminal" evidence="7">
    <location>
        <begin position="89"/>
        <end position="178"/>
    </location>
</feature>
<dbReference type="GO" id="GO:0004735">
    <property type="term" value="F:pyrroline-5-carboxylate reductase activity"/>
    <property type="evidence" value="ECO:0007669"/>
    <property type="project" value="UniProtKB-UniRule"/>
</dbReference>
<dbReference type="SUPFAM" id="SSF48179">
    <property type="entry name" value="6-phosphogluconate dehydrogenase C-terminal domain-like"/>
    <property type="match status" value="1"/>
</dbReference>
<organism evidence="9 10">
    <name type="scientific">Pararhodospirillum photometricum DSM 122</name>
    <dbReference type="NCBI Taxonomy" id="1150469"/>
    <lineage>
        <taxon>Bacteria</taxon>
        <taxon>Pseudomonadati</taxon>
        <taxon>Pseudomonadota</taxon>
        <taxon>Alphaproteobacteria</taxon>
        <taxon>Rhodospirillales</taxon>
        <taxon>Rhodospirillaceae</taxon>
        <taxon>Pararhodospirillum</taxon>
    </lineage>
</organism>
<evidence type="ECO:0000256" key="6">
    <source>
        <dbReference type="SAM" id="MobiDB-lite"/>
    </source>
</evidence>
<dbReference type="GO" id="GO:0055129">
    <property type="term" value="P:L-proline biosynthetic process"/>
    <property type="evidence" value="ECO:0007669"/>
    <property type="project" value="UniProtKB-UniRule"/>
</dbReference>
<dbReference type="FunFam" id="1.10.3730.10:FF:000001">
    <property type="entry name" value="Pyrroline-5-carboxylate reductase"/>
    <property type="match status" value="1"/>
</dbReference>
<comment type="subcellular location">
    <subcellularLocation>
        <location evidence="4">Cytoplasm</location>
    </subcellularLocation>
</comment>
<protein>
    <recommendedName>
        <fullName evidence="4 5">Pyrroline-5-carboxylate reductase</fullName>
        <shortName evidence="4">P5C reductase</shortName>
        <shortName evidence="4">P5CR</shortName>
        <ecNumber evidence="4 5">1.5.1.2</ecNumber>
    </recommendedName>
    <alternativeName>
        <fullName evidence="4">PCA reductase</fullName>
    </alternativeName>
</protein>
<dbReference type="Pfam" id="PF14748">
    <property type="entry name" value="P5CR_dimer"/>
    <property type="match status" value="1"/>
</dbReference>
<dbReference type="AlphaFoldDB" id="H6SR08"/>
<sequence>MAGAFRPVDGNRHSHVPPYRLALGPGPEPGRGRRTGGHRAWRVRALLPGVPVRHLGRQVGPGGHRRRFARNRGRSVIMADPLKGLSVLLVGCGKMGGAMLLGWLGQGLARENVVVVDPGAGTSVPEGVRSVTPEEAAHLTPRPDLCVVAVKPQTIKTVLPAYAALAAQGTTFLSVAAGTTLAGLDQALGGNAAVVRAMPNTPAAIGRGMSVLVANDRVSDVARAAAEALMRAVGTVAWVEDEALIDAVTAVSGSGPAYVFLLVETLAEAGRAAGLPGDLADLLARQTVTGAGALLDAMPDDPATLRRNVTSPGGTTAAALDVLMAEDALAPLMRRAILAAQHRSRELAS</sequence>
<gene>
    <name evidence="4" type="primary">proC</name>
    <name evidence="9" type="ORF">RSPPHO_03104</name>
</gene>
<feature type="domain" description="Pyrroline-5-carboxylate reductase dimerisation" evidence="8">
    <location>
        <begin position="242"/>
        <end position="347"/>
    </location>
</feature>
<comment type="catalytic activity">
    <reaction evidence="4">
        <text>L-proline + NADP(+) = (S)-1-pyrroline-5-carboxylate + NADPH + 2 H(+)</text>
        <dbReference type="Rhea" id="RHEA:14109"/>
        <dbReference type="ChEBI" id="CHEBI:15378"/>
        <dbReference type="ChEBI" id="CHEBI:17388"/>
        <dbReference type="ChEBI" id="CHEBI:57783"/>
        <dbReference type="ChEBI" id="CHEBI:58349"/>
        <dbReference type="ChEBI" id="CHEBI:60039"/>
        <dbReference type="EC" id="1.5.1.2"/>
    </reaction>
</comment>
<comment type="catalytic activity">
    <reaction evidence="4">
        <text>L-proline + NAD(+) = (S)-1-pyrroline-5-carboxylate + NADH + 2 H(+)</text>
        <dbReference type="Rhea" id="RHEA:14105"/>
        <dbReference type="ChEBI" id="CHEBI:15378"/>
        <dbReference type="ChEBI" id="CHEBI:17388"/>
        <dbReference type="ChEBI" id="CHEBI:57540"/>
        <dbReference type="ChEBI" id="CHEBI:57945"/>
        <dbReference type="ChEBI" id="CHEBI:60039"/>
        <dbReference type="EC" id="1.5.1.2"/>
    </reaction>
</comment>
<dbReference type="EMBL" id="HE663493">
    <property type="protein sequence ID" value="CCG09730.1"/>
    <property type="molecule type" value="Genomic_DNA"/>
</dbReference>
<evidence type="ECO:0000256" key="4">
    <source>
        <dbReference type="HAMAP-Rule" id="MF_01925"/>
    </source>
</evidence>
<evidence type="ECO:0000259" key="8">
    <source>
        <dbReference type="Pfam" id="PF14748"/>
    </source>
</evidence>
<dbReference type="InterPro" id="IPR036291">
    <property type="entry name" value="NAD(P)-bd_dom_sf"/>
</dbReference>
<keyword evidence="4" id="KW-0641">Proline biosynthesis</keyword>
<evidence type="ECO:0000256" key="3">
    <source>
        <dbReference type="ARBA" id="ARBA00023002"/>
    </source>
</evidence>
<comment type="function">
    <text evidence="4">Catalyzes the reduction of 1-pyrroline-5-carboxylate (PCA) to L-proline.</text>
</comment>
<proteinExistence type="inferred from homology"/>
<comment type="similarity">
    <text evidence="1 4">Belongs to the pyrroline-5-carboxylate reductase family.</text>
</comment>
<feature type="region of interest" description="Disordered" evidence="6">
    <location>
        <begin position="1"/>
        <end position="36"/>
    </location>
</feature>